<dbReference type="InterPro" id="IPR011055">
    <property type="entry name" value="Dup_hybrid_motif"/>
</dbReference>
<dbReference type="SUPFAM" id="SSF51261">
    <property type="entry name" value="Duplicated hybrid motif"/>
    <property type="match status" value="1"/>
</dbReference>
<keyword evidence="1" id="KW-0812">Transmembrane</keyword>
<keyword evidence="1" id="KW-0472">Membrane</keyword>
<evidence type="ECO:0000259" key="3">
    <source>
        <dbReference type="Pfam" id="PF05569"/>
    </source>
</evidence>
<dbReference type="InterPro" id="IPR050570">
    <property type="entry name" value="Cell_wall_metabolism_enzyme"/>
</dbReference>
<dbReference type="Gene3D" id="2.70.70.10">
    <property type="entry name" value="Glucose Permease (Domain IIA)"/>
    <property type="match status" value="1"/>
</dbReference>
<dbReference type="InterPro" id="IPR008756">
    <property type="entry name" value="Peptidase_M56"/>
</dbReference>
<evidence type="ECO:0000259" key="2">
    <source>
        <dbReference type="Pfam" id="PF01551"/>
    </source>
</evidence>
<feature type="transmembrane region" description="Helical" evidence="1">
    <location>
        <begin position="6"/>
        <end position="26"/>
    </location>
</feature>
<protein>
    <recommendedName>
        <fullName evidence="6">Peptidase M56 domain-containing protein</fullName>
    </recommendedName>
</protein>
<reference evidence="4 5" key="1">
    <citation type="submission" date="2018-08" db="EMBL/GenBank/DDBJ databases">
        <title>A genome reference for cultivated species of the human gut microbiota.</title>
        <authorList>
            <person name="Zou Y."/>
            <person name="Xue W."/>
            <person name="Luo G."/>
        </authorList>
    </citation>
    <scope>NUCLEOTIDE SEQUENCE [LARGE SCALE GENOMIC DNA]</scope>
    <source>
        <strain evidence="4 5">AF24-29</strain>
    </source>
</reference>
<dbReference type="Pfam" id="PF05569">
    <property type="entry name" value="Peptidase_M56"/>
    <property type="match status" value="1"/>
</dbReference>
<dbReference type="PANTHER" id="PTHR21666">
    <property type="entry name" value="PEPTIDASE-RELATED"/>
    <property type="match status" value="1"/>
</dbReference>
<dbReference type="Pfam" id="PF01551">
    <property type="entry name" value="Peptidase_M23"/>
    <property type="match status" value="1"/>
</dbReference>
<feature type="transmembrane region" description="Helical" evidence="1">
    <location>
        <begin position="113"/>
        <end position="132"/>
    </location>
</feature>
<dbReference type="GeneID" id="83014257"/>
<evidence type="ECO:0000313" key="5">
    <source>
        <dbReference type="Proteomes" id="UP000284178"/>
    </source>
</evidence>
<dbReference type="RefSeq" id="WP_117893196.1">
    <property type="nucleotide sequence ID" value="NZ_CABJCV010000002.1"/>
</dbReference>
<feature type="transmembrane region" description="Helical" evidence="1">
    <location>
        <begin position="38"/>
        <end position="55"/>
    </location>
</feature>
<feature type="domain" description="M23ase beta-sheet core" evidence="2">
    <location>
        <begin position="474"/>
        <end position="569"/>
    </location>
</feature>
<comment type="caution">
    <text evidence="4">The sequence shown here is derived from an EMBL/GenBank/DDBJ whole genome shotgun (WGS) entry which is preliminary data.</text>
</comment>
<keyword evidence="1" id="KW-1133">Transmembrane helix</keyword>
<dbReference type="InterPro" id="IPR016047">
    <property type="entry name" value="M23ase_b-sheet_dom"/>
</dbReference>
<organism evidence="4 5">
    <name type="scientific">Holdemania filiformis</name>
    <dbReference type="NCBI Taxonomy" id="61171"/>
    <lineage>
        <taxon>Bacteria</taxon>
        <taxon>Bacillati</taxon>
        <taxon>Bacillota</taxon>
        <taxon>Erysipelotrichia</taxon>
        <taxon>Erysipelotrichales</taxon>
        <taxon>Erysipelotrichaceae</taxon>
        <taxon>Holdemania</taxon>
    </lineage>
</organism>
<keyword evidence="5" id="KW-1185">Reference proteome</keyword>
<dbReference type="Proteomes" id="UP000284178">
    <property type="component" value="Unassembled WGS sequence"/>
</dbReference>
<proteinExistence type="predicted"/>
<evidence type="ECO:0008006" key="6">
    <source>
        <dbReference type="Google" id="ProtNLM"/>
    </source>
</evidence>
<accession>A0A412G5M5</accession>
<sequence length="574" mass="64349">MLEHGVIRLIEISIMISPLILILLALRRKVFRKLGKTARLLLWVPLLLQLAIPIQRTSVHSPYQKLTAIPLADSFAETVEQIEAAPMIIPPTQDALPLPQDSPTPSNWTWGEGLVMLWILGMVIMTGVNVIARVKLKKRLGLQPCSHDLREEAVRQMEINRCLRIPVRQSMSVHSCAIYGNLMPRLVLGADFEERTQAQRRMMLDHECLHVKYGHPWFLGFIQLLEIVYWFNPLVRLMMNQLRLDLEYFIDEKLLENKPQKERIDYANLLLSFSADHDQSALQCLNSKRTRKRLKERMGWIVNKKRTPWLIAAGIVVICAGISAGMMLKPDAQSGWEMTMKLTLLQNEATPVELVNTGEIKVWCEGSKKALESMGMEVPVTVRAESWISASGEAMTLTDMQRGAESLAQLEFGEIPESVTCFMPEDRIFVKLTSDQLLQPYPVADGADAVARIQAISPVENPEITCRWGCYAGHQALDITDPDNKQAPILAIAAGTVNTTGFNQIDGNYIILDHVDGIQSFYGHLGEIQVEEGDAVAQGQTIGIMGMTGRATGPHVHFYLIQNETALDPSSLFQ</sequence>
<dbReference type="CDD" id="cd07341">
    <property type="entry name" value="M56_BlaR1_MecR1_like"/>
    <property type="match status" value="1"/>
</dbReference>
<feature type="domain" description="Peptidase M56" evidence="3">
    <location>
        <begin position="9"/>
        <end position="299"/>
    </location>
</feature>
<feature type="transmembrane region" description="Helical" evidence="1">
    <location>
        <begin position="307"/>
        <end position="328"/>
    </location>
</feature>
<evidence type="ECO:0000313" key="4">
    <source>
        <dbReference type="EMBL" id="RGR76221.1"/>
    </source>
</evidence>
<name>A0A412G5M5_9FIRM</name>
<dbReference type="AlphaFoldDB" id="A0A412G5M5"/>
<evidence type="ECO:0000256" key="1">
    <source>
        <dbReference type="SAM" id="Phobius"/>
    </source>
</evidence>
<gene>
    <name evidence="4" type="ORF">DWY25_02385</name>
</gene>
<dbReference type="CDD" id="cd12797">
    <property type="entry name" value="M23_peptidase"/>
    <property type="match status" value="1"/>
</dbReference>
<dbReference type="GO" id="GO:0004222">
    <property type="term" value="F:metalloendopeptidase activity"/>
    <property type="evidence" value="ECO:0007669"/>
    <property type="project" value="TreeGrafter"/>
</dbReference>
<dbReference type="EMBL" id="QRUP01000002">
    <property type="protein sequence ID" value="RGR76221.1"/>
    <property type="molecule type" value="Genomic_DNA"/>
</dbReference>
<dbReference type="PANTHER" id="PTHR21666:SF270">
    <property type="entry name" value="MUREIN HYDROLASE ACTIVATOR ENVC"/>
    <property type="match status" value="1"/>
</dbReference>